<dbReference type="Pfam" id="PF00403">
    <property type="entry name" value="HMA"/>
    <property type="match status" value="1"/>
</dbReference>
<dbReference type="PROSITE" id="PS01047">
    <property type="entry name" value="HMA_1"/>
    <property type="match status" value="1"/>
</dbReference>
<dbReference type="InterPro" id="IPR001757">
    <property type="entry name" value="P_typ_ATPase"/>
</dbReference>
<evidence type="ECO:0000256" key="5">
    <source>
        <dbReference type="ARBA" id="ARBA00022475"/>
    </source>
</evidence>
<dbReference type="GO" id="GO:0005507">
    <property type="term" value="F:copper ion binding"/>
    <property type="evidence" value="ECO:0007669"/>
    <property type="project" value="TreeGrafter"/>
</dbReference>
<keyword evidence="12" id="KW-0406">Ion transport</keyword>
<dbReference type="SUPFAM" id="SSF56784">
    <property type="entry name" value="HAD-like"/>
    <property type="match status" value="1"/>
</dbReference>
<dbReference type="PRINTS" id="PR00943">
    <property type="entry name" value="CUATPASE"/>
</dbReference>
<dbReference type="InterPro" id="IPR023299">
    <property type="entry name" value="ATPase_P-typ_cyto_dom_N"/>
</dbReference>
<dbReference type="InterPro" id="IPR006121">
    <property type="entry name" value="HMA_dom"/>
</dbReference>
<dbReference type="PRINTS" id="PR00119">
    <property type="entry name" value="CATATPASE"/>
</dbReference>
<dbReference type="Gene3D" id="3.40.1110.10">
    <property type="entry name" value="Calcium-transporting ATPase, cytoplasmic domain N"/>
    <property type="match status" value="1"/>
</dbReference>
<dbReference type="EC" id="7.2.2.8" evidence="3"/>
<dbReference type="Gene3D" id="2.70.150.10">
    <property type="entry name" value="Calcium-transporting ATPase, cytoplasmic transduction domain A"/>
    <property type="match status" value="1"/>
</dbReference>
<keyword evidence="8 14" id="KW-0547">Nucleotide-binding</keyword>
<evidence type="ECO:0000259" key="15">
    <source>
        <dbReference type="PROSITE" id="PS50846"/>
    </source>
</evidence>
<proteinExistence type="inferred from homology"/>
<feature type="transmembrane region" description="Helical" evidence="14">
    <location>
        <begin position="674"/>
        <end position="691"/>
    </location>
</feature>
<dbReference type="FunFam" id="2.70.150.10:FF:000020">
    <property type="entry name" value="Copper-exporting P-type ATPase A"/>
    <property type="match status" value="1"/>
</dbReference>
<evidence type="ECO:0000313" key="16">
    <source>
        <dbReference type="EMBL" id="QBC44726.1"/>
    </source>
</evidence>
<keyword evidence="17" id="KW-1185">Reference proteome</keyword>
<dbReference type="InterPro" id="IPR023298">
    <property type="entry name" value="ATPase_P-typ_TM_dom_sf"/>
</dbReference>
<evidence type="ECO:0000256" key="6">
    <source>
        <dbReference type="ARBA" id="ARBA00022692"/>
    </source>
</evidence>
<evidence type="ECO:0000256" key="12">
    <source>
        <dbReference type="ARBA" id="ARBA00023065"/>
    </source>
</evidence>
<dbReference type="SUPFAM" id="SSF81665">
    <property type="entry name" value="Calcium ATPase, transmembrane domain M"/>
    <property type="match status" value="1"/>
</dbReference>
<feature type="domain" description="HMA" evidence="15">
    <location>
        <begin position="3"/>
        <end position="68"/>
    </location>
</feature>
<keyword evidence="10" id="KW-1278">Translocase</keyword>
<evidence type="ECO:0000256" key="13">
    <source>
        <dbReference type="ARBA" id="ARBA00023136"/>
    </source>
</evidence>
<dbReference type="PROSITE" id="PS00154">
    <property type="entry name" value="ATPASE_E1_E2"/>
    <property type="match status" value="1"/>
</dbReference>
<keyword evidence="7 14" id="KW-0479">Metal-binding</keyword>
<feature type="transmembrane region" description="Helical" evidence="14">
    <location>
        <begin position="649"/>
        <end position="668"/>
    </location>
</feature>
<keyword evidence="5 14" id="KW-1003">Cell membrane</keyword>
<dbReference type="SUPFAM" id="SSF55008">
    <property type="entry name" value="HMA, heavy metal-associated domain"/>
    <property type="match status" value="1"/>
</dbReference>
<dbReference type="NCBIfam" id="TIGR01511">
    <property type="entry name" value="ATPase-IB1_Cu"/>
    <property type="match status" value="1"/>
</dbReference>
<dbReference type="NCBIfam" id="TIGR01512">
    <property type="entry name" value="ATPase-IB2_Cd"/>
    <property type="match status" value="1"/>
</dbReference>
<feature type="transmembrane region" description="Helical" evidence="14">
    <location>
        <begin position="351"/>
        <end position="371"/>
    </location>
</feature>
<evidence type="ECO:0000256" key="3">
    <source>
        <dbReference type="ARBA" id="ARBA00012517"/>
    </source>
</evidence>
<gene>
    <name evidence="16" type="ORF">C1H71_15095</name>
</gene>
<dbReference type="Gene3D" id="3.30.70.100">
    <property type="match status" value="1"/>
</dbReference>
<sequence>MTSEIQLRLGGMTCAACAARIEKILNRQTGVAAEVNFATETAHIRSSDKAITAESLIATISRAGFTAELASTPAAAEKDERWPLLIAALLSLPLMASMFSLEHAELLPRWLQMLLATPVQFILGWRFYRGAFFALKNGGANMDVLVALGTSMAYGLSAVVTLLGIHEQHVYFEASAMIITLVLTGKWLESRAKKKTSGAISELLKLQPKTARVETAEGLIDVAIGQLQLGDIVIVRHGEVIPVDGVVIEGQAAVNESMLTGESLPVEKNIDSKVFAATKNSSGMLKIRASSVGSKTQLAEIVRLVAHAQGSKAPIQRLADQISGVFVPIVAAIAVLTFLGNFWYWDSAVTALIHAVAVLVIACPCALGLATPTAISVGIGRAAQQGILFRNATALEHAGKIEMLVVDKTGTLTTGQAKVVEIISLQSELSKEGLLQLAASLEQGSEHPLAHAILAANTLPLLPISDFVAVPGQGVMGKLDDGSEIKVGIPSWAGEMPEKNTQPHTLVSIAKNGVLLGQLALADTLRASSVEAVKRLHEMGIEVVMLTGDQPATATAIAKASGVSQYQALMHPQDKAAFIQQQNKVVAMVGDGVNDAPALAVAAVSFAMGAGSDVAIEAADITLLHNDLLAVSDAIALSRATISKIRQNLFFAFFYNTLGIPLAAIGLLNPVLAGAAMALSSVSVVSNSLLLRRWKSEGVSEEKSSASQPSQGGLGN</sequence>
<dbReference type="PROSITE" id="PS50846">
    <property type="entry name" value="HMA_2"/>
    <property type="match status" value="1"/>
</dbReference>
<dbReference type="GO" id="GO:0005524">
    <property type="term" value="F:ATP binding"/>
    <property type="evidence" value="ECO:0007669"/>
    <property type="project" value="UniProtKB-UniRule"/>
</dbReference>
<feature type="transmembrane region" description="Helical" evidence="14">
    <location>
        <begin position="107"/>
        <end position="128"/>
    </location>
</feature>
<dbReference type="GO" id="GO:0060003">
    <property type="term" value="P:copper ion export"/>
    <property type="evidence" value="ECO:0007669"/>
    <property type="project" value="UniProtKB-ARBA"/>
</dbReference>
<dbReference type="CDD" id="cd02094">
    <property type="entry name" value="P-type_ATPase_Cu-like"/>
    <property type="match status" value="1"/>
</dbReference>
<reference evidence="16 17" key="1">
    <citation type="submission" date="2018-01" db="EMBL/GenBank/DDBJ databases">
        <title>Genome sequence of Iodobacter sp. strain PCH194 isolated from Indian Trans-Himalaya.</title>
        <authorList>
            <person name="Kumar V."/>
            <person name="Thakur V."/>
            <person name="Kumar S."/>
            <person name="Singh D."/>
        </authorList>
    </citation>
    <scope>NUCLEOTIDE SEQUENCE [LARGE SCALE GENOMIC DNA]</scope>
    <source>
        <strain evidence="16 17">PCH194</strain>
    </source>
</reference>
<evidence type="ECO:0000256" key="7">
    <source>
        <dbReference type="ARBA" id="ARBA00022723"/>
    </source>
</evidence>
<dbReference type="SUPFAM" id="SSF81653">
    <property type="entry name" value="Calcium ATPase, transduction domain A"/>
    <property type="match status" value="1"/>
</dbReference>
<dbReference type="GO" id="GO:0055070">
    <property type="term" value="P:copper ion homeostasis"/>
    <property type="evidence" value="ECO:0007669"/>
    <property type="project" value="TreeGrafter"/>
</dbReference>
<comment type="subcellular location">
    <subcellularLocation>
        <location evidence="1">Cell membrane</location>
        <topology evidence="1">Multi-pass membrane protein</topology>
    </subcellularLocation>
</comment>
<dbReference type="GO" id="GO:0140581">
    <property type="term" value="F:P-type monovalent copper transporter activity"/>
    <property type="evidence" value="ECO:0007669"/>
    <property type="project" value="UniProtKB-EC"/>
</dbReference>
<organism evidence="16 17">
    <name type="scientific">Iodobacter fluviatilis</name>
    <dbReference type="NCBI Taxonomy" id="537"/>
    <lineage>
        <taxon>Bacteria</taxon>
        <taxon>Pseudomonadati</taxon>
        <taxon>Pseudomonadota</taxon>
        <taxon>Betaproteobacteria</taxon>
        <taxon>Neisseriales</taxon>
        <taxon>Chitinibacteraceae</taxon>
        <taxon>Iodobacter</taxon>
    </lineage>
</organism>
<dbReference type="EMBL" id="CP025781">
    <property type="protein sequence ID" value="QBC44726.1"/>
    <property type="molecule type" value="Genomic_DNA"/>
</dbReference>
<dbReference type="RefSeq" id="WP_130107251.1">
    <property type="nucleotide sequence ID" value="NZ_CP025781.1"/>
</dbReference>
<evidence type="ECO:0000256" key="11">
    <source>
        <dbReference type="ARBA" id="ARBA00022989"/>
    </source>
</evidence>
<dbReference type="Pfam" id="PF00702">
    <property type="entry name" value="Hydrolase"/>
    <property type="match status" value="1"/>
</dbReference>
<dbReference type="InterPro" id="IPR023214">
    <property type="entry name" value="HAD_sf"/>
</dbReference>
<evidence type="ECO:0000256" key="14">
    <source>
        <dbReference type="RuleBase" id="RU362081"/>
    </source>
</evidence>
<dbReference type="PANTHER" id="PTHR43520">
    <property type="entry name" value="ATP7, ISOFORM B"/>
    <property type="match status" value="1"/>
</dbReference>
<dbReference type="PANTHER" id="PTHR43520:SF8">
    <property type="entry name" value="P-TYPE CU(+) TRANSPORTER"/>
    <property type="match status" value="1"/>
</dbReference>
<keyword evidence="6 14" id="KW-0812">Transmembrane</keyword>
<evidence type="ECO:0000256" key="8">
    <source>
        <dbReference type="ARBA" id="ARBA00022741"/>
    </source>
</evidence>
<dbReference type="InterPro" id="IPR008250">
    <property type="entry name" value="ATPase_P-typ_transduc_dom_A_sf"/>
</dbReference>
<dbReference type="GO" id="GO:0005886">
    <property type="term" value="C:plasma membrane"/>
    <property type="evidence" value="ECO:0007669"/>
    <property type="project" value="UniProtKB-SubCell"/>
</dbReference>
<dbReference type="AlphaFoldDB" id="A0A7G3GBS0"/>
<dbReference type="InterPro" id="IPR059000">
    <property type="entry name" value="ATPase_P-type_domA"/>
</dbReference>
<dbReference type="NCBIfam" id="TIGR01525">
    <property type="entry name" value="ATPase-IB_hvy"/>
    <property type="match status" value="1"/>
</dbReference>
<keyword evidence="9 14" id="KW-0067">ATP-binding</keyword>
<feature type="transmembrane region" description="Helical" evidence="14">
    <location>
        <begin position="140"/>
        <end position="164"/>
    </location>
</feature>
<dbReference type="InterPro" id="IPR036412">
    <property type="entry name" value="HAD-like_sf"/>
</dbReference>
<feature type="transmembrane region" description="Helical" evidence="14">
    <location>
        <begin position="325"/>
        <end position="345"/>
    </location>
</feature>
<dbReference type="FunFam" id="3.30.70.100:FF:000005">
    <property type="entry name" value="Copper-exporting P-type ATPase A"/>
    <property type="match status" value="1"/>
</dbReference>
<dbReference type="Proteomes" id="UP000515917">
    <property type="component" value="Chromosome"/>
</dbReference>
<name>A0A7G3GBS0_9NEIS</name>
<protein>
    <recommendedName>
        <fullName evidence="3">P-type Cu(+) transporter</fullName>
        <ecNumber evidence="3">7.2.2.8</ecNumber>
    </recommendedName>
</protein>
<feature type="transmembrane region" description="Helical" evidence="14">
    <location>
        <begin position="82"/>
        <end position="101"/>
    </location>
</feature>
<dbReference type="GO" id="GO:0043682">
    <property type="term" value="F:P-type divalent copper transporter activity"/>
    <property type="evidence" value="ECO:0007669"/>
    <property type="project" value="TreeGrafter"/>
</dbReference>
<dbReference type="InterPro" id="IPR017969">
    <property type="entry name" value="Heavy-metal-associated_CS"/>
</dbReference>
<keyword evidence="4" id="KW-0813">Transport</keyword>
<dbReference type="Pfam" id="PF00122">
    <property type="entry name" value="E1-E2_ATPase"/>
    <property type="match status" value="1"/>
</dbReference>
<dbReference type="Gene3D" id="3.40.50.1000">
    <property type="entry name" value="HAD superfamily/HAD-like"/>
    <property type="match status" value="1"/>
</dbReference>
<evidence type="ECO:0000256" key="2">
    <source>
        <dbReference type="ARBA" id="ARBA00006024"/>
    </source>
</evidence>
<dbReference type="KEGG" id="ifl:C1H71_15095"/>
<dbReference type="InterPro" id="IPR018303">
    <property type="entry name" value="ATPase_P-typ_P_site"/>
</dbReference>
<feature type="transmembrane region" description="Helical" evidence="14">
    <location>
        <begin position="170"/>
        <end position="188"/>
    </location>
</feature>
<evidence type="ECO:0000256" key="10">
    <source>
        <dbReference type="ARBA" id="ARBA00022967"/>
    </source>
</evidence>
<dbReference type="GO" id="GO:0016887">
    <property type="term" value="F:ATP hydrolysis activity"/>
    <property type="evidence" value="ECO:0007669"/>
    <property type="project" value="InterPro"/>
</dbReference>
<keyword evidence="13 14" id="KW-0472">Membrane</keyword>
<dbReference type="NCBIfam" id="TIGR01494">
    <property type="entry name" value="ATPase_P-type"/>
    <property type="match status" value="1"/>
</dbReference>
<dbReference type="CDD" id="cd00371">
    <property type="entry name" value="HMA"/>
    <property type="match status" value="1"/>
</dbReference>
<evidence type="ECO:0000256" key="1">
    <source>
        <dbReference type="ARBA" id="ARBA00004651"/>
    </source>
</evidence>
<dbReference type="InterPro" id="IPR027256">
    <property type="entry name" value="P-typ_ATPase_IB"/>
</dbReference>
<evidence type="ECO:0000256" key="9">
    <source>
        <dbReference type="ARBA" id="ARBA00022840"/>
    </source>
</evidence>
<comment type="similarity">
    <text evidence="2 14">Belongs to the cation transport ATPase (P-type) (TC 3.A.3) family. Type IB subfamily.</text>
</comment>
<dbReference type="PROSITE" id="PS01229">
    <property type="entry name" value="COF_2"/>
    <property type="match status" value="1"/>
</dbReference>
<keyword evidence="11 14" id="KW-1133">Transmembrane helix</keyword>
<accession>A0A7G3GBS0</accession>
<dbReference type="InterPro" id="IPR036163">
    <property type="entry name" value="HMA_dom_sf"/>
</dbReference>
<evidence type="ECO:0000313" key="17">
    <source>
        <dbReference type="Proteomes" id="UP000515917"/>
    </source>
</evidence>
<evidence type="ECO:0000256" key="4">
    <source>
        <dbReference type="ARBA" id="ARBA00022448"/>
    </source>
</evidence>